<dbReference type="PANTHER" id="PTHR34258:SF1">
    <property type="entry name" value="ARMADILLO-LIKE HELICAL DOMAIN CONTAINING PROTEIN 1"/>
    <property type="match status" value="1"/>
</dbReference>
<proteinExistence type="predicted"/>
<dbReference type="Pfam" id="PF17741">
    <property type="entry name" value="DUF5578"/>
    <property type="match status" value="1"/>
</dbReference>
<dbReference type="PANTHER" id="PTHR34258">
    <property type="entry name" value="ARMADILLO-LIKE HELICAL DOMAIN CONTAINING PROTEIN 1"/>
    <property type="match status" value="1"/>
</dbReference>
<organism evidence="1 2">
    <name type="scientific">Adineta steineri</name>
    <dbReference type="NCBI Taxonomy" id="433720"/>
    <lineage>
        <taxon>Eukaryota</taxon>
        <taxon>Metazoa</taxon>
        <taxon>Spiralia</taxon>
        <taxon>Gnathifera</taxon>
        <taxon>Rotifera</taxon>
        <taxon>Eurotatoria</taxon>
        <taxon>Bdelloidea</taxon>
        <taxon>Adinetida</taxon>
        <taxon>Adinetidae</taxon>
        <taxon>Adineta</taxon>
    </lineage>
</organism>
<dbReference type="Proteomes" id="UP000663844">
    <property type="component" value="Unassembled WGS sequence"/>
</dbReference>
<dbReference type="EMBL" id="CAJOAZ010007329">
    <property type="protein sequence ID" value="CAF4160314.1"/>
    <property type="molecule type" value="Genomic_DNA"/>
</dbReference>
<evidence type="ECO:0000313" key="2">
    <source>
        <dbReference type="Proteomes" id="UP000663844"/>
    </source>
</evidence>
<sequence length="68" mass="7860">ILIFLFYENIASWLRITYLFGTCLNEQLRALRVFLQSSTGNKFLSEFLDVGGLFTLLETIVTISQSFF</sequence>
<accession>A0A819YXP7</accession>
<name>A0A819YXP7_9BILA</name>
<dbReference type="InterPro" id="IPR041090">
    <property type="entry name" value="DUF5578"/>
</dbReference>
<comment type="caution">
    <text evidence="1">The sequence shown here is derived from an EMBL/GenBank/DDBJ whole genome shotgun (WGS) entry which is preliminary data.</text>
</comment>
<gene>
    <name evidence="1" type="ORF">OXD698_LOCUS38574</name>
</gene>
<reference evidence="1" key="1">
    <citation type="submission" date="2021-02" db="EMBL/GenBank/DDBJ databases">
        <authorList>
            <person name="Nowell W R."/>
        </authorList>
    </citation>
    <scope>NUCLEOTIDE SEQUENCE</scope>
</reference>
<protein>
    <submittedName>
        <fullName evidence="1">Uncharacterized protein</fullName>
    </submittedName>
</protein>
<feature type="non-terminal residue" evidence="1">
    <location>
        <position position="1"/>
    </location>
</feature>
<evidence type="ECO:0000313" key="1">
    <source>
        <dbReference type="EMBL" id="CAF4160314.1"/>
    </source>
</evidence>
<dbReference type="AlphaFoldDB" id="A0A819YXP7"/>